<protein>
    <submittedName>
        <fullName evidence="1">Uncharacterized protein</fullName>
    </submittedName>
</protein>
<evidence type="ECO:0000313" key="2">
    <source>
        <dbReference type="Proteomes" id="UP000248329"/>
    </source>
</evidence>
<name>A0AC61L2L9_9EURY</name>
<sequence>MKFNWDLKHHHQFLLSRPPYTLDLTYLTFNHTLGMQKSKNVKYIYLRLNIITVYAKISPVKSMQKVYKVLKDVIIGKITMKSTGNEFIKLGIHQLQQKSILEFFQSENLVRRGYLKSMRIR</sequence>
<organism evidence="1 2">
    <name type="scientific">Candidatus Methanogaster sp</name>
    <dbReference type="NCBI Taxonomy" id="3386292"/>
    <lineage>
        <taxon>Archaea</taxon>
        <taxon>Methanobacteriati</taxon>
        <taxon>Methanobacteriota</taxon>
        <taxon>Stenosarchaea group</taxon>
        <taxon>Methanomicrobia</taxon>
        <taxon>Methanosarcinales</taxon>
        <taxon>ANME-2 cluster</taxon>
        <taxon>Candidatus Methanogasteraceae</taxon>
        <taxon>Candidatus Methanogaster</taxon>
    </lineage>
</organism>
<evidence type="ECO:0000313" key="1">
    <source>
        <dbReference type="EMBL" id="PXF60671.1"/>
    </source>
</evidence>
<dbReference type="Proteomes" id="UP000248329">
    <property type="component" value="Unassembled WGS sequence"/>
</dbReference>
<gene>
    <name evidence="1" type="ORF">C4B59_08355</name>
</gene>
<comment type="caution">
    <text evidence="1">The sequence shown here is derived from an EMBL/GenBank/DDBJ whole genome shotgun (WGS) entry which is preliminary data.</text>
</comment>
<dbReference type="EMBL" id="PQXF01000013">
    <property type="protein sequence ID" value="PXF60671.1"/>
    <property type="molecule type" value="Genomic_DNA"/>
</dbReference>
<proteinExistence type="predicted"/>
<reference evidence="1" key="1">
    <citation type="submission" date="2018-01" db="EMBL/GenBank/DDBJ databases">
        <authorList>
            <person name="Krukenberg V."/>
        </authorList>
    </citation>
    <scope>NUCLEOTIDE SEQUENCE</scope>
    <source>
        <strain evidence="1">E20ANME2</strain>
    </source>
</reference>
<accession>A0AC61L2L9</accession>